<evidence type="ECO:0000313" key="4">
    <source>
        <dbReference type="Proteomes" id="UP000280501"/>
    </source>
</evidence>
<reference evidence="3 4" key="1">
    <citation type="submission" date="2018-11" db="EMBL/GenBank/DDBJ databases">
        <title>Sequencing the genomes of 1000 actinobacteria strains.</title>
        <authorList>
            <person name="Klenk H.-P."/>
        </authorList>
    </citation>
    <scope>NUCLEOTIDE SEQUENCE [LARGE SCALE GENOMIC DNA]</scope>
    <source>
        <strain evidence="3 4">DSM 15700</strain>
    </source>
</reference>
<dbReference type="Proteomes" id="UP000280501">
    <property type="component" value="Unassembled WGS sequence"/>
</dbReference>
<feature type="compositionally biased region" description="Polar residues" evidence="1">
    <location>
        <begin position="41"/>
        <end position="64"/>
    </location>
</feature>
<evidence type="ECO:0000256" key="1">
    <source>
        <dbReference type="SAM" id="MobiDB-lite"/>
    </source>
</evidence>
<comment type="caution">
    <text evidence="3">The sequence shown here is derived from an EMBL/GenBank/DDBJ whole genome shotgun (WGS) entry which is preliminary data.</text>
</comment>
<feature type="region of interest" description="Disordered" evidence="1">
    <location>
        <begin position="38"/>
        <end position="70"/>
    </location>
</feature>
<keyword evidence="2" id="KW-0812">Transmembrane</keyword>
<proteinExistence type="predicted"/>
<dbReference type="RefSeq" id="WP_123814485.1">
    <property type="nucleotide sequence ID" value="NZ_RKQZ01000001.1"/>
</dbReference>
<keyword evidence="2" id="KW-1133">Transmembrane helix</keyword>
<protein>
    <submittedName>
        <fullName evidence="3">Uncharacterized protein</fullName>
    </submittedName>
</protein>
<sequence>MSAAQLRRHWRIIGAALAAVVVLTVLLLRGFDGHQDVAPSAQPSLTSPSGIGSVEAGSSDTDQSGDGPGATSDLIVFARSASSALFDWDSTMATRSAVMAAVLQIADPSGEHSPGLLADLSVWLPDEAWWARLREYQTRQRLEVTSAEVPAAWRRAVAAGQVPDLAPGTTAVTVSGVRHRDGVVADRPESWSDRVTFTVFVVCPPDGDDCWLARLGAPGKVLE</sequence>
<evidence type="ECO:0000256" key="2">
    <source>
        <dbReference type="SAM" id="Phobius"/>
    </source>
</evidence>
<evidence type="ECO:0000313" key="3">
    <source>
        <dbReference type="EMBL" id="RPF21453.1"/>
    </source>
</evidence>
<gene>
    <name evidence="3" type="ORF">EDD34_2081</name>
</gene>
<name>A0A3N4YL77_9MICO</name>
<keyword evidence="2" id="KW-0472">Membrane</keyword>
<feature type="transmembrane region" description="Helical" evidence="2">
    <location>
        <begin position="12"/>
        <end position="31"/>
    </location>
</feature>
<accession>A0A3N4YL77</accession>
<keyword evidence="4" id="KW-1185">Reference proteome</keyword>
<dbReference type="EMBL" id="RKQZ01000001">
    <property type="protein sequence ID" value="RPF21453.1"/>
    <property type="molecule type" value="Genomic_DNA"/>
</dbReference>
<organism evidence="3 4">
    <name type="scientific">Myceligenerans xiligouense</name>
    <dbReference type="NCBI Taxonomy" id="253184"/>
    <lineage>
        <taxon>Bacteria</taxon>
        <taxon>Bacillati</taxon>
        <taxon>Actinomycetota</taxon>
        <taxon>Actinomycetes</taxon>
        <taxon>Micrococcales</taxon>
        <taxon>Promicromonosporaceae</taxon>
        <taxon>Myceligenerans</taxon>
    </lineage>
</organism>
<dbReference type="AlphaFoldDB" id="A0A3N4YL77"/>
<dbReference type="OrthoDB" id="3239891at2"/>